<gene>
    <name evidence="2" type="ORF">EFK50_07340</name>
</gene>
<accession>A0A3N0CN48</accession>
<name>A0A3N0CN48_9ACTN</name>
<evidence type="ECO:0000313" key="3">
    <source>
        <dbReference type="Proteomes" id="UP000267128"/>
    </source>
</evidence>
<evidence type="ECO:0000256" key="1">
    <source>
        <dbReference type="SAM" id="SignalP"/>
    </source>
</evidence>
<dbReference type="OrthoDB" id="3830194at2"/>
<evidence type="ECO:0000313" key="2">
    <source>
        <dbReference type="EMBL" id="RNL64333.1"/>
    </source>
</evidence>
<dbReference type="Proteomes" id="UP000267128">
    <property type="component" value="Unassembled WGS sequence"/>
</dbReference>
<dbReference type="AlphaFoldDB" id="A0A3N0CN48"/>
<feature type="chain" id="PRO_5038839208" evidence="1">
    <location>
        <begin position="28"/>
        <end position="158"/>
    </location>
</feature>
<proteinExistence type="predicted"/>
<keyword evidence="3" id="KW-1185">Reference proteome</keyword>
<reference evidence="2 3" key="1">
    <citation type="submission" date="2018-11" db="EMBL/GenBank/DDBJ databases">
        <authorList>
            <person name="Li F."/>
        </authorList>
    </citation>
    <scope>NUCLEOTIDE SEQUENCE [LARGE SCALE GENOMIC DNA]</scope>
    <source>
        <strain evidence="2 3">Gsoil 097</strain>
    </source>
</reference>
<dbReference type="EMBL" id="RJSE01000005">
    <property type="protein sequence ID" value="RNL64333.1"/>
    <property type="molecule type" value="Genomic_DNA"/>
</dbReference>
<sequence>MKRVITMIAASMAILGLTLGAAAPAMAVAWKSKTDPLFGYEDGDKFGKAYGNYYNDGNVSAMSTSYQYDIQAGGNNVRMETDFYFYEVGAGCTGGGACWVFDVSKQTPESNDAAWIKASRARNLHGKATGTRGGINICEIQAWHPDPCSAHAWPSFSY</sequence>
<protein>
    <submittedName>
        <fullName evidence="2">Uncharacterized protein</fullName>
    </submittedName>
</protein>
<comment type="caution">
    <text evidence="2">The sequence shown here is derived from an EMBL/GenBank/DDBJ whole genome shotgun (WGS) entry which is preliminary data.</text>
</comment>
<organism evidence="2 3">
    <name type="scientific">Nocardioides marmoriginsengisoli</name>
    <dbReference type="NCBI Taxonomy" id="661483"/>
    <lineage>
        <taxon>Bacteria</taxon>
        <taxon>Bacillati</taxon>
        <taxon>Actinomycetota</taxon>
        <taxon>Actinomycetes</taxon>
        <taxon>Propionibacteriales</taxon>
        <taxon>Nocardioidaceae</taxon>
        <taxon>Nocardioides</taxon>
    </lineage>
</organism>
<feature type="signal peptide" evidence="1">
    <location>
        <begin position="1"/>
        <end position="27"/>
    </location>
</feature>
<dbReference type="RefSeq" id="WP_123226909.1">
    <property type="nucleotide sequence ID" value="NZ_RJSE01000005.1"/>
</dbReference>
<keyword evidence="1" id="KW-0732">Signal</keyword>